<name>A0A8H5FU60_9AGAR</name>
<feature type="domain" description="Nephrocystin 3-like N-terminal" evidence="3">
    <location>
        <begin position="169"/>
        <end position="323"/>
    </location>
</feature>
<dbReference type="Gene3D" id="3.40.50.300">
    <property type="entry name" value="P-loop containing nucleotide triphosphate hydrolases"/>
    <property type="match status" value="1"/>
</dbReference>
<dbReference type="Pfam" id="PF24883">
    <property type="entry name" value="NPHP3_N"/>
    <property type="match status" value="1"/>
</dbReference>
<gene>
    <name evidence="4" type="ORF">D9756_009378</name>
</gene>
<dbReference type="InterPro" id="IPR027417">
    <property type="entry name" value="P-loop_NTPase"/>
</dbReference>
<evidence type="ECO:0000256" key="2">
    <source>
        <dbReference type="SAM" id="MobiDB-lite"/>
    </source>
</evidence>
<evidence type="ECO:0000313" key="5">
    <source>
        <dbReference type="Proteomes" id="UP000559027"/>
    </source>
</evidence>
<dbReference type="PANTHER" id="PTHR10039">
    <property type="entry name" value="AMELOGENIN"/>
    <property type="match status" value="1"/>
</dbReference>
<feature type="compositionally biased region" description="Polar residues" evidence="2">
    <location>
        <begin position="23"/>
        <end position="56"/>
    </location>
</feature>
<organism evidence="4 5">
    <name type="scientific">Leucocoprinus leucothites</name>
    <dbReference type="NCBI Taxonomy" id="201217"/>
    <lineage>
        <taxon>Eukaryota</taxon>
        <taxon>Fungi</taxon>
        <taxon>Dikarya</taxon>
        <taxon>Basidiomycota</taxon>
        <taxon>Agaricomycotina</taxon>
        <taxon>Agaricomycetes</taxon>
        <taxon>Agaricomycetidae</taxon>
        <taxon>Agaricales</taxon>
        <taxon>Agaricineae</taxon>
        <taxon>Agaricaceae</taxon>
        <taxon>Leucocoprinus</taxon>
    </lineage>
</organism>
<feature type="region of interest" description="Disordered" evidence="2">
    <location>
        <begin position="18"/>
        <end position="70"/>
    </location>
</feature>
<keyword evidence="1" id="KW-0677">Repeat</keyword>
<accession>A0A8H5FU60</accession>
<dbReference type="Proteomes" id="UP000559027">
    <property type="component" value="Unassembled WGS sequence"/>
</dbReference>
<dbReference type="SUPFAM" id="SSF52540">
    <property type="entry name" value="P-loop containing nucleoside triphosphate hydrolases"/>
    <property type="match status" value="1"/>
</dbReference>
<sequence length="688" mass="77094">MHHYPVGSVALPDQGRTIVVGTESRSPNSPSGDTGAASVSSFDSASTQNHSRSGHSLPSVPPSPVHQQDIAPNTTVTDIAHNGQHVILPGGVLANAHGFVMNQPNFNLGIPVETAQEERLVEEAKLAKEVLEKLSAKGMPGAMLHAQERDYAPKCNKDTRQSLRGRIVKWGRDDKEARRLLWLSGPAAVGKSAVAQTVAEQLEAEGLLGGVFFFSRPNNRSDPNAVIPTLVYQLALRLPEYRRIVTQRLIKDPLILNQSRLSQFKKLIINPFLALESHPPLLIVLDGLDECSNRDAQCEFVKIISHYAWFSKKLQLRWLICSRPEPDLKVEFSTRKCKAICLQEKLEVDDSEAKMDARRILNKGFAEIRQRYPDQLTKDWPAEDTVCLIADRASGHLGFVSFLVRFIGDKHYDNPSGQLDACLRFLKRNAHDPEDLNPLRSLDLLYTQILSDIPASILPITQRILGLFIFNGSPELTVTTHANFLGLGQASFYSALQRLHSVIIIPPASEAGTKPIQLYHASFSDYLKDPARSGTFALNEDGVHLDTISRGLEWLQYARRNSGRPTPELTWMLPGTDSGDMLWNLLKPSFTLCWKACPQVSKNALPDVLIMLSDFDFDLNYERWQGTETSNFADFIHWLVSLEPEYKTPFTLVCMGEHTAEFDPPPQMHWLNLKLTISFLIVTPYFFY</sequence>
<dbReference type="OrthoDB" id="4760524at2759"/>
<evidence type="ECO:0000313" key="4">
    <source>
        <dbReference type="EMBL" id="KAF5349184.1"/>
    </source>
</evidence>
<proteinExistence type="predicted"/>
<evidence type="ECO:0000259" key="3">
    <source>
        <dbReference type="Pfam" id="PF24883"/>
    </source>
</evidence>
<keyword evidence="5" id="KW-1185">Reference proteome</keyword>
<reference evidence="4 5" key="1">
    <citation type="journal article" date="2020" name="ISME J.">
        <title>Uncovering the hidden diversity of litter-decomposition mechanisms in mushroom-forming fungi.</title>
        <authorList>
            <person name="Floudas D."/>
            <person name="Bentzer J."/>
            <person name="Ahren D."/>
            <person name="Johansson T."/>
            <person name="Persson P."/>
            <person name="Tunlid A."/>
        </authorList>
    </citation>
    <scope>NUCLEOTIDE SEQUENCE [LARGE SCALE GENOMIC DNA]</scope>
    <source>
        <strain evidence="4 5">CBS 146.42</strain>
    </source>
</reference>
<dbReference type="InterPro" id="IPR056884">
    <property type="entry name" value="NPHP3-like_N"/>
</dbReference>
<protein>
    <recommendedName>
        <fullName evidence="3">Nephrocystin 3-like N-terminal domain-containing protein</fullName>
    </recommendedName>
</protein>
<comment type="caution">
    <text evidence="4">The sequence shown here is derived from an EMBL/GenBank/DDBJ whole genome shotgun (WGS) entry which is preliminary data.</text>
</comment>
<dbReference type="EMBL" id="JAACJO010000017">
    <property type="protein sequence ID" value="KAF5349184.1"/>
    <property type="molecule type" value="Genomic_DNA"/>
</dbReference>
<dbReference type="AlphaFoldDB" id="A0A8H5FU60"/>
<evidence type="ECO:0000256" key="1">
    <source>
        <dbReference type="ARBA" id="ARBA00022737"/>
    </source>
</evidence>